<dbReference type="PANTHER" id="PTHR43394:SF1">
    <property type="entry name" value="ATP-BINDING CASSETTE SUB-FAMILY B MEMBER 10, MITOCHONDRIAL"/>
    <property type="match status" value="1"/>
</dbReference>
<evidence type="ECO:0000256" key="7">
    <source>
        <dbReference type="SAM" id="Phobius"/>
    </source>
</evidence>
<dbReference type="InterPro" id="IPR003439">
    <property type="entry name" value="ABC_transporter-like_ATP-bd"/>
</dbReference>
<dbReference type="GO" id="GO:0015421">
    <property type="term" value="F:ABC-type oligopeptide transporter activity"/>
    <property type="evidence" value="ECO:0007669"/>
    <property type="project" value="TreeGrafter"/>
</dbReference>
<dbReference type="Proteomes" id="UP000245911">
    <property type="component" value="Unassembled WGS sequence"/>
</dbReference>
<comment type="subcellular location">
    <subcellularLocation>
        <location evidence="1">Cell membrane</location>
        <topology evidence="1">Multi-pass membrane protein</topology>
    </subcellularLocation>
</comment>
<dbReference type="InterPro" id="IPR027417">
    <property type="entry name" value="P-loop_NTPase"/>
</dbReference>
<dbReference type="EMBL" id="QDKM01000003">
    <property type="protein sequence ID" value="PVH29259.1"/>
    <property type="molecule type" value="Genomic_DNA"/>
</dbReference>
<dbReference type="InterPro" id="IPR039421">
    <property type="entry name" value="Type_1_exporter"/>
</dbReference>
<dbReference type="Gene3D" id="3.40.50.300">
    <property type="entry name" value="P-loop containing nucleotide triphosphate hydrolases"/>
    <property type="match status" value="1"/>
</dbReference>
<sequence length="592" mass="63732">MATTRHRRQGGQARFDEAARVHWHARRLWLAVLLFSGLMNPLMLTGPLFMLQVYDRVIPSNSSATLAVLFALVVFMYAMMTLLDSARIRILVRIAAQFRLRVEAPVFEARTRALTLDRNNPMALSALQDIDVVFRAISSPAMLALLDTPWAFGFFILMFFLHPLLGALALIGGVIMVAIALWGQWRTRPYLGQAQASARTADTIARLTAEDADTMTALGMDVTASKLWNARRKEALSATLAVQDRVGIDGAAARAFRMLMNSAMLGAGAWLVLQGSLSPGLIVAASIITGRTLVPIELLATQWTDMRAALAADQRLKKLVLMNAEKPLTVASADQPSGALEVQQLVITPPGGGVPLLRVQGFKIQPGRAMGVIGPSGSGKTTLARALIGSVTVAVGTMRLGDDVLPLTPPVDTRLGYLPQRIILLDGTIGQNISRFRRDVPMSAIEAAGRAAGVHNLVVSLPKGYDTVIESHAHRLSGGQTQRIGLARALFDDPLLLILDEPIANLDAEGSAALNRAVRMAKARGAVVVVMAHRPAAITECEDLLVLDNGAQVAFGPRDRVLRDMVRNRTAVVRSIAPQQGVDPRADNEAGR</sequence>
<dbReference type="Pfam" id="PF00005">
    <property type="entry name" value="ABC_tran"/>
    <property type="match status" value="1"/>
</dbReference>
<evidence type="ECO:0000256" key="1">
    <source>
        <dbReference type="ARBA" id="ARBA00004651"/>
    </source>
</evidence>
<feature type="transmembrane region" description="Helical" evidence="7">
    <location>
        <begin position="167"/>
        <end position="185"/>
    </location>
</feature>
<feature type="transmembrane region" description="Helical" evidence="7">
    <location>
        <begin position="63"/>
        <end position="83"/>
    </location>
</feature>
<feature type="domain" description="ABC transmembrane type-1" evidence="9">
    <location>
        <begin position="30"/>
        <end position="308"/>
    </location>
</feature>
<dbReference type="Pfam" id="PF00664">
    <property type="entry name" value="ABC_membrane"/>
    <property type="match status" value="1"/>
</dbReference>
<evidence type="ECO:0000259" key="9">
    <source>
        <dbReference type="PROSITE" id="PS50929"/>
    </source>
</evidence>
<dbReference type="OrthoDB" id="9808328at2"/>
<feature type="domain" description="ABC transporter" evidence="8">
    <location>
        <begin position="340"/>
        <end position="574"/>
    </location>
</feature>
<organism evidence="10 11">
    <name type="scientific">Pararhodobacter oceanensis</name>
    <dbReference type="NCBI Taxonomy" id="2172121"/>
    <lineage>
        <taxon>Bacteria</taxon>
        <taxon>Pseudomonadati</taxon>
        <taxon>Pseudomonadota</taxon>
        <taxon>Alphaproteobacteria</taxon>
        <taxon>Rhodobacterales</taxon>
        <taxon>Paracoccaceae</taxon>
        <taxon>Pararhodobacter</taxon>
    </lineage>
</organism>
<dbReference type="GO" id="GO:0005886">
    <property type="term" value="C:plasma membrane"/>
    <property type="evidence" value="ECO:0007669"/>
    <property type="project" value="UniProtKB-SubCell"/>
</dbReference>
<dbReference type="PANTHER" id="PTHR43394">
    <property type="entry name" value="ATP-DEPENDENT PERMEASE MDL1, MITOCHONDRIAL"/>
    <property type="match status" value="1"/>
</dbReference>
<comment type="caution">
    <text evidence="10">The sequence shown here is derived from an EMBL/GenBank/DDBJ whole genome shotgun (WGS) entry which is preliminary data.</text>
</comment>
<dbReference type="InterPro" id="IPR003593">
    <property type="entry name" value="AAA+_ATPase"/>
</dbReference>
<dbReference type="PROSITE" id="PS50893">
    <property type="entry name" value="ABC_TRANSPORTER_2"/>
    <property type="match status" value="1"/>
</dbReference>
<dbReference type="Gene3D" id="1.20.1560.10">
    <property type="entry name" value="ABC transporter type 1, transmembrane domain"/>
    <property type="match status" value="1"/>
</dbReference>
<dbReference type="InterPro" id="IPR036640">
    <property type="entry name" value="ABC1_TM_sf"/>
</dbReference>
<keyword evidence="4" id="KW-0067">ATP-binding</keyword>
<protein>
    <submittedName>
        <fullName evidence="10">Type I secretion system permease/ATPase</fullName>
    </submittedName>
</protein>
<dbReference type="PROSITE" id="PS50929">
    <property type="entry name" value="ABC_TM1F"/>
    <property type="match status" value="1"/>
</dbReference>
<evidence type="ECO:0000256" key="6">
    <source>
        <dbReference type="ARBA" id="ARBA00023136"/>
    </source>
</evidence>
<keyword evidence="3" id="KW-0547">Nucleotide-binding</keyword>
<feature type="transmembrane region" description="Helical" evidence="7">
    <location>
        <begin position="141"/>
        <end position="161"/>
    </location>
</feature>
<keyword evidence="2 7" id="KW-0812">Transmembrane</keyword>
<evidence type="ECO:0000259" key="8">
    <source>
        <dbReference type="PROSITE" id="PS50893"/>
    </source>
</evidence>
<dbReference type="AlphaFoldDB" id="A0A2T8HUY1"/>
<evidence type="ECO:0000256" key="4">
    <source>
        <dbReference type="ARBA" id="ARBA00022840"/>
    </source>
</evidence>
<dbReference type="GO" id="GO:0005524">
    <property type="term" value="F:ATP binding"/>
    <property type="evidence" value="ECO:0007669"/>
    <property type="project" value="UniProtKB-KW"/>
</dbReference>
<gene>
    <name evidence="10" type="ORF">DDE20_09615</name>
</gene>
<dbReference type="SMART" id="SM00382">
    <property type="entry name" value="AAA"/>
    <property type="match status" value="1"/>
</dbReference>
<evidence type="ECO:0000313" key="10">
    <source>
        <dbReference type="EMBL" id="PVH29259.1"/>
    </source>
</evidence>
<keyword evidence="11" id="KW-1185">Reference proteome</keyword>
<dbReference type="GO" id="GO:0016887">
    <property type="term" value="F:ATP hydrolysis activity"/>
    <property type="evidence" value="ECO:0007669"/>
    <property type="project" value="InterPro"/>
</dbReference>
<dbReference type="SUPFAM" id="SSF52540">
    <property type="entry name" value="P-loop containing nucleoside triphosphate hydrolases"/>
    <property type="match status" value="1"/>
</dbReference>
<keyword evidence="6 7" id="KW-0472">Membrane</keyword>
<evidence type="ECO:0000313" key="11">
    <source>
        <dbReference type="Proteomes" id="UP000245911"/>
    </source>
</evidence>
<name>A0A2T8HUY1_9RHOB</name>
<dbReference type="SUPFAM" id="SSF90123">
    <property type="entry name" value="ABC transporter transmembrane region"/>
    <property type="match status" value="1"/>
</dbReference>
<keyword evidence="5 7" id="KW-1133">Transmembrane helix</keyword>
<reference evidence="10 11" key="1">
    <citation type="submission" date="2018-04" db="EMBL/GenBank/DDBJ databases">
        <title>Pararhodobacter oceanense sp. nov., isolated from marine intertidal sediment.</title>
        <authorList>
            <person name="Wang X.-L."/>
            <person name="Du Z.-J."/>
        </authorList>
    </citation>
    <scope>NUCLEOTIDE SEQUENCE [LARGE SCALE GENOMIC DNA]</scope>
    <source>
        <strain evidence="10 11">AM505</strain>
    </source>
</reference>
<evidence type="ECO:0000256" key="5">
    <source>
        <dbReference type="ARBA" id="ARBA00022989"/>
    </source>
</evidence>
<accession>A0A2T8HUY1</accession>
<feature type="transmembrane region" description="Helical" evidence="7">
    <location>
        <begin position="28"/>
        <end position="51"/>
    </location>
</feature>
<dbReference type="InterPro" id="IPR011527">
    <property type="entry name" value="ABC1_TM_dom"/>
</dbReference>
<proteinExistence type="predicted"/>
<evidence type="ECO:0000256" key="3">
    <source>
        <dbReference type="ARBA" id="ARBA00022741"/>
    </source>
</evidence>
<feature type="transmembrane region" description="Helical" evidence="7">
    <location>
        <begin position="263"/>
        <end position="288"/>
    </location>
</feature>
<evidence type="ECO:0000256" key="2">
    <source>
        <dbReference type="ARBA" id="ARBA00022692"/>
    </source>
</evidence>